<dbReference type="AlphaFoldDB" id="V9F428"/>
<protein>
    <recommendedName>
        <fullName evidence="4">Reverse transcriptase domain-containing protein</fullName>
    </recommendedName>
</protein>
<feature type="region of interest" description="Disordered" evidence="1">
    <location>
        <begin position="214"/>
        <end position="253"/>
    </location>
</feature>
<name>V9F428_PHYNI</name>
<evidence type="ECO:0008006" key="4">
    <source>
        <dbReference type="Google" id="ProtNLM"/>
    </source>
</evidence>
<reference evidence="2 3" key="1">
    <citation type="submission" date="2013-11" db="EMBL/GenBank/DDBJ databases">
        <title>The Genome Sequence of Phytophthora parasitica P1569.</title>
        <authorList>
            <consortium name="The Broad Institute Genomics Platform"/>
            <person name="Russ C."/>
            <person name="Tyler B."/>
            <person name="Panabieres F."/>
            <person name="Shan W."/>
            <person name="Tripathy S."/>
            <person name="Grunwald N."/>
            <person name="Machado M."/>
            <person name="Johnson C.S."/>
            <person name="Arredondo F."/>
            <person name="Hong C."/>
            <person name="Coffey M."/>
            <person name="Young S.K."/>
            <person name="Zeng Q."/>
            <person name="Gargeya S."/>
            <person name="Fitzgerald M."/>
            <person name="Abouelleil A."/>
            <person name="Alvarado L."/>
            <person name="Chapman S.B."/>
            <person name="Gainer-Dewar J."/>
            <person name="Goldberg J."/>
            <person name="Griggs A."/>
            <person name="Gujja S."/>
            <person name="Hansen M."/>
            <person name="Howarth C."/>
            <person name="Imamovic A."/>
            <person name="Ireland A."/>
            <person name="Larimer J."/>
            <person name="McCowan C."/>
            <person name="Murphy C."/>
            <person name="Pearson M."/>
            <person name="Poon T.W."/>
            <person name="Priest M."/>
            <person name="Roberts A."/>
            <person name="Saif S."/>
            <person name="Shea T."/>
            <person name="Sykes S."/>
            <person name="Wortman J."/>
            <person name="Nusbaum C."/>
            <person name="Birren B."/>
        </authorList>
    </citation>
    <scope>NUCLEOTIDE SEQUENCE [LARGE SCALE GENOMIC DNA]</scope>
    <source>
        <strain evidence="2 3">P1569</strain>
    </source>
</reference>
<dbReference type="Proteomes" id="UP000018721">
    <property type="component" value="Unassembled WGS sequence"/>
</dbReference>
<proteinExistence type="predicted"/>
<sequence length="333" mass="37369">MDPMLFLSNSSHFGQNFKRTEGNAHVLVAIPEVHAVDPRYGKIQEALLRYVLLDEAVVKLAFSKPLRVARREITLPYTFDGFRSKYEFLVIDMNDAFDCISDMSWIPWYKLEIDWLVQLVSHEQGVHAPPSQCRGPIGPQCALGTHTERERERERDDHRCTACTILKREDTSLRGEPICGWVATPLKDTTAVEHGLLSFIPVVERLTLRGRAGALTCSRPNRTQTHGDERKSQPSPSKPRREPVPSDSSPTESIHVLEYTEESGGHRHTTEVANPSQETQVITRLPGISWKDFLRDLKNGTIEQVCQIADSASASPELITFSDDSSARAKSAV</sequence>
<evidence type="ECO:0000313" key="2">
    <source>
        <dbReference type="EMBL" id="ETI46269.1"/>
    </source>
</evidence>
<evidence type="ECO:0000256" key="1">
    <source>
        <dbReference type="SAM" id="MobiDB-lite"/>
    </source>
</evidence>
<dbReference type="HOGENOM" id="CLU_835413_0_0_1"/>
<feature type="region of interest" description="Disordered" evidence="1">
    <location>
        <begin position="313"/>
        <end position="333"/>
    </location>
</feature>
<accession>V9F428</accession>
<evidence type="ECO:0000313" key="3">
    <source>
        <dbReference type="Proteomes" id="UP000018721"/>
    </source>
</evidence>
<organism evidence="2 3">
    <name type="scientific">Phytophthora nicotianae P1569</name>
    <dbReference type="NCBI Taxonomy" id="1317065"/>
    <lineage>
        <taxon>Eukaryota</taxon>
        <taxon>Sar</taxon>
        <taxon>Stramenopiles</taxon>
        <taxon>Oomycota</taxon>
        <taxon>Peronosporomycetes</taxon>
        <taxon>Peronosporales</taxon>
        <taxon>Peronosporaceae</taxon>
        <taxon>Phytophthora</taxon>
    </lineage>
</organism>
<gene>
    <name evidence="2" type="ORF">F443_09322</name>
</gene>
<comment type="caution">
    <text evidence="2">The sequence shown here is derived from an EMBL/GenBank/DDBJ whole genome shotgun (WGS) entry which is preliminary data.</text>
</comment>
<keyword evidence="3" id="KW-1185">Reference proteome</keyword>
<dbReference type="EMBL" id="ANIZ01001593">
    <property type="protein sequence ID" value="ETI46269.1"/>
    <property type="molecule type" value="Genomic_DNA"/>
</dbReference>